<reference evidence="2 3" key="1">
    <citation type="journal article" date="2019" name="Mol. Biol. Evol.">
        <title>Blast fungal genomes show frequent chromosomal changes, gene gains and losses, and effector gene turnover.</title>
        <authorList>
            <person name="Gomez Luciano L.B."/>
            <person name="Jason Tsai I."/>
            <person name="Chuma I."/>
            <person name="Tosa Y."/>
            <person name="Chen Y.H."/>
            <person name="Li J.Y."/>
            <person name="Li M.Y."/>
            <person name="Jade Lu M.Y."/>
            <person name="Nakayashiki H."/>
            <person name="Li W.H."/>
        </authorList>
    </citation>
    <scope>NUCLEOTIDE SEQUENCE [LARGE SCALE GENOMIC DNA]</scope>
    <source>
        <strain evidence="2">MZ5-1-6</strain>
    </source>
</reference>
<dbReference type="EMBL" id="CP034204">
    <property type="protein sequence ID" value="QBZ54168.1"/>
    <property type="molecule type" value="Genomic_DNA"/>
</dbReference>
<dbReference type="AlphaFoldDB" id="A0A4P7MVU5"/>
<proteinExistence type="predicted"/>
<evidence type="ECO:0000313" key="2">
    <source>
        <dbReference type="EMBL" id="QBZ54168.1"/>
    </source>
</evidence>
<feature type="region of interest" description="Disordered" evidence="1">
    <location>
        <begin position="53"/>
        <end position="81"/>
    </location>
</feature>
<evidence type="ECO:0000256" key="1">
    <source>
        <dbReference type="SAM" id="MobiDB-lite"/>
    </source>
</evidence>
<sequence>MSSKAGGFGHQLKVSYRSFNRHAACHTQLVGKKSGNIKWVSGMIGRQDPARCLARQGPSSPATKTCQSREGPSNPYLALTPASPDRLRRRVICHNA</sequence>
<accession>A0A4P7MVU5</accession>
<protein>
    <submittedName>
        <fullName evidence="2">Uncharacterized protein</fullName>
    </submittedName>
</protein>
<gene>
    <name evidence="2" type="ORF">PoMZ_09862</name>
</gene>
<name>A0A4P7MVU5_PYROR</name>
<feature type="compositionally biased region" description="Polar residues" evidence="1">
    <location>
        <begin position="57"/>
        <end position="71"/>
    </location>
</feature>
<dbReference type="Proteomes" id="UP000294847">
    <property type="component" value="Chromosome 1"/>
</dbReference>
<organism evidence="2 3">
    <name type="scientific">Pyricularia oryzae</name>
    <name type="common">Rice blast fungus</name>
    <name type="synonym">Magnaporthe oryzae</name>
    <dbReference type="NCBI Taxonomy" id="318829"/>
    <lineage>
        <taxon>Eukaryota</taxon>
        <taxon>Fungi</taxon>
        <taxon>Dikarya</taxon>
        <taxon>Ascomycota</taxon>
        <taxon>Pezizomycotina</taxon>
        <taxon>Sordariomycetes</taxon>
        <taxon>Sordariomycetidae</taxon>
        <taxon>Magnaporthales</taxon>
        <taxon>Pyriculariaceae</taxon>
        <taxon>Pyricularia</taxon>
    </lineage>
</organism>
<evidence type="ECO:0000313" key="3">
    <source>
        <dbReference type="Proteomes" id="UP000294847"/>
    </source>
</evidence>